<accession>A0A1H9T209</accession>
<reference evidence="1 2" key="1">
    <citation type="submission" date="2016-10" db="EMBL/GenBank/DDBJ databases">
        <authorList>
            <person name="de Groot N.N."/>
        </authorList>
    </citation>
    <scope>NUCLEOTIDE SEQUENCE [LARGE SCALE GENOMIC DNA]</scope>
    <source>
        <strain evidence="1 2">DSM 16859</strain>
    </source>
</reference>
<dbReference type="Proteomes" id="UP000198815">
    <property type="component" value="Unassembled WGS sequence"/>
</dbReference>
<dbReference type="InterPro" id="IPR045499">
    <property type="entry name" value="DUF6492"/>
</dbReference>
<evidence type="ECO:0000313" key="2">
    <source>
        <dbReference type="Proteomes" id="UP000198815"/>
    </source>
</evidence>
<dbReference type="STRING" id="64702.SAMN05443377_1188"/>
<proteinExistence type="predicted"/>
<gene>
    <name evidence="1" type="ORF">SAMN05443377_1188</name>
</gene>
<dbReference type="EMBL" id="FOGZ01000018">
    <property type="protein sequence ID" value="SER91290.1"/>
    <property type="molecule type" value="Genomic_DNA"/>
</dbReference>
<dbReference type="OrthoDB" id="571298at2"/>
<evidence type="ECO:0008006" key="3">
    <source>
        <dbReference type="Google" id="ProtNLM"/>
    </source>
</evidence>
<name>A0A1H9T209_9ACTN</name>
<dbReference type="AlphaFoldDB" id="A0A1H9T209"/>
<sequence>MSLAIVTPSYRPDLQRFGRLHRSVLRHTGPDVHHFVLVPGPDVRHFRALESRRLTVLCQTDVIPGHFFSTAWFSRIPHLPRGYRITSVNLARPWPPIRGWIQQQLVKIAFVAALETDVALMVDSDVVLVRSVEEATFRRAEQVRHYRLPHGVSPAMHRHLGWRTTSARLLGLGAPSPDFADYNAGLISWSPRLVRALIDRIEQQNDGPWARVLGSQLDLSEYFLYGEYLASQLVGEEHYYCSTRSLCHSYWNELTPGSVKSFVGSLAADDVALLVQSNSGTSEAVLDQLIETLERP</sequence>
<protein>
    <recommendedName>
        <fullName evidence="3">Nucleotide-diphospho-sugar transferase</fullName>
    </recommendedName>
</protein>
<dbReference type="Pfam" id="PF20102">
    <property type="entry name" value="DUF6492"/>
    <property type="match status" value="1"/>
</dbReference>
<dbReference type="RefSeq" id="WP_091970228.1">
    <property type="nucleotide sequence ID" value="NZ_FOGZ01000018.1"/>
</dbReference>
<keyword evidence="2" id="KW-1185">Reference proteome</keyword>
<organism evidence="1 2">
    <name type="scientific">Propionibacterium cyclohexanicum</name>
    <dbReference type="NCBI Taxonomy" id="64702"/>
    <lineage>
        <taxon>Bacteria</taxon>
        <taxon>Bacillati</taxon>
        <taxon>Actinomycetota</taxon>
        <taxon>Actinomycetes</taxon>
        <taxon>Propionibacteriales</taxon>
        <taxon>Propionibacteriaceae</taxon>
        <taxon>Propionibacterium</taxon>
    </lineage>
</organism>
<evidence type="ECO:0000313" key="1">
    <source>
        <dbReference type="EMBL" id="SER91290.1"/>
    </source>
</evidence>